<dbReference type="PANTHER" id="PTHR19300">
    <property type="entry name" value="BETA-1,4-GALACTOSYLTRANSFERASE"/>
    <property type="match status" value="1"/>
</dbReference>
<dbReference type="GO" id="GO:0030166">
    <property type="term" value="P:proteoglycan biosynthetic process"/>
    <property type="evidence" value="ECO:0007669"/>
    <property type="project" value="TreeGrafter"/>
</dbReference>
<dbReference type="EMBL" id="JAODUP010000098">
    <property type="protein sequence ID" value="KAK2162472.1"/>
    <property type="molecule type" value="Genomic_DNA"/>
</dbReference>
<protein>
    <recommendedName>
        <fullName evidence="1">Galactosyltransferase N-terminal domain-containing protein</fullName>
    </recommendedName>
</protein>
<reference evidence="2" key="1">
    <citation type="journal article" date="2023" name="Mol. Biol. Evol.">
        <title>Third-Generation Sequencing Reveals the Adaptive Role of the Epigenome in Three Deep-Sea Polychaetes.</title>
        <authorList>
            <person name="Perez M."/>
            <person name="Aroh O."/>
            <person name="Sun Y."/>
            <person name="Lan Y."/>
            <person name="Juniper S.K."/>
            <person name="Young C.R."/>
            <person name="Angers B."/>
            <person name="Qian P.Y."/>
        </authorList>
    </citation>
    <scope>NUCLEOTIDE SEQUENCE</scope>
    <source>
        <strain evidence="2">P08H-3</strain>
    </source>
</reference>
<dbReference type="GO" id="GO:0046525">
    <property type="term" value="F:xylosylprotein 4-beta-galactosyltransferase activity"/>
    <property type="evidence" value="ECO:0007669"/>
    <property type="project" value="TreeGrafter"/>
</dbReference>
<dbReference type="Gene3D" id="3.90.550.10">
    <property type="entry name" value="Spore Coat Polysaccharide Biosynthesis Protein SpsA, Chain A"/>
    <property type="match status" value="1"/>
</dbReference>
<dbReference type="InterPro" id="IPR003859">
    <property type="entry name" value="Galactosyl_T"/>
</dbReference>
<dbReference type="AlphaFoldDB" id="A0AAD9N9W8"/>
<dbReference type="Pfam" id="PF13733">
    <property type="entry name" value="Glyco_transf_7N"/>
    <property type="match status" value="1"/>
</dbReference>
<comment type="caution">
    <text evidence="2">The sequence shown here is derived from an EMBL/GenBank/DDBJ whole genome shotgun (WGS) entry which is preliminary data.</text>
</comment>
<evidence type="ECO:0000259" key="1">
    <source>
        <dbReference type="Pfam" id="PF13733"/>
    </source>
</evidence>
<dbReference type="InterPro" id="IPR027995">
    <property type="entry name" value="Galactosyl_T_N"/>
</dbReference>
<organism evidence="2 3">
    <name type="scientific">Paralvinella palmiformis</name>
    <dbReference type="NCBI Taxonomy" id="53620"/>
    <lineage>
        <taxon>Eukaryota</taxon>
        <taxon>Metazoa</taxon>
        <taxon>Spiralia</taxon>
        <taxon>Lophotrochozoa</taxon>
        <taxon>Annelida</taxon>
        <taxon>Polychaeta</taxon>
        <taxon>Sedentaria</taxon>
        <taxon>Canalipalpata</taxon>
        <taxon>Terebellida</taxon>
        <taxon>Terebelliformia</taxon>
        <taxon>Alvinellidae</taxon>
        <taxon>Paralvinella</taxon>
    </lineage>
</organism>
<dbReference type="SUPFAM" id="SSF53448">
    <property type="entry name" value="Nucleotide-diphospho-sugar transferases"/>
    <property type="match status" value="1"/>
</dbReference>
<dbReference type="PANTHER" id="PTHR19300:SF30">
    <property type="entry name" value="BETA-1,4-GALACTOSYLTRANSFERASE 7"/>
    <property type="match status" value="1"/>
</dbReference>
<dbReference type="GO" id="GO:0005794">
    <property type="term" value="C:Golgi apparatus"/>
    <property type="evidence" value="ECO:0007669"/>
    <property type="project" value="TreeGrafter"/>
</dbReference>
<evidence type="ECO:0000313" key="3">
    <source>
        <dbReference type="Proteomes" id="UP001208570"/>
    </source>
</evidence>
<proteinExistence type="predicted"/>
<sequence length="113" mass="13114">MGVSRALRMAVRCTPKRFIFSALFVLSVTSLMLAYYEPQADCDCQRDRALINSGPSPDVNDHPEWGKHKMAIVVPFRNRFEELLEFVPHMHKFLTKQKIRHKIFVVNQADGLR</sequence>
<keyword evidence="3" id="KW-1185">Reference proteome</keyword>
<dbReference type="InterPro" id="IPR029044">
    <property type="entry name" value="Nucleotide-diphossugar_trans"/>
</dbReference>
<dbReference type="GO" id="GO:0005975">
    <property type="term" value="P:carbohydrate metabolic process"/>
    <property type="evidence" value="ECO:0007669"/>
    <property type="project" value="InterPro"/>
</dbReference>
<name>A0AAD9N9W8_9ANNE</name>
<feature type="domain" description="Galactosyltransferase N-terminal" evidence="1">
    <location>
        <begin position="66"/>
        <end position="110"/>
    </location>
</feature>
<evidence type="ECO:0000313" key="2">
    <source>
        <dbReference type="EMBL" id="KAK2162472.1"/>
    </source>
</evidence>
<gene>
    <name evidence="2" type="ORF">LSH36_98g06023</name>
</gene>
<accession>A0AAD9N9W8</accession>
<dbReference type="Proteomes" id="UP001208570">
    <property type="component" value="Unassembled WGS sequence"/>
</dbReference>